<feature type="compositionally biased region" description="Basic and acidic residues" evidence="1">
    <location>
        <begin position="279"/>
        <end position="288"/>
    </location>
</feature>
<feature type="domain" description="Coilin tudor" evidence="3">
    <location>
        <begin position="578"/>
        <end position="616"/>
    </location>
</feature>
<dbReference type="InterPro" id="IPR031722">
    <property type="entry name" value="Coilin_N"/>
</dbReference>
<feature type="compositionally biased region" description="Acidic residues" evidence="1">
    <location>
        <begin position="345"/>
        <end position="355"/>
    </location>
</feature>
<feature type="region of interest" description="Disordered" evidence="1">
    <location>
        <begin position="96"/>
        <end position="541"/>
    </location>
</feature>
<organism evidence="4 5">
    <name type="scientific">Ranitomeya imitator</name>
    <name type="common">mimic poison frog</name>
    <dbReference type="NCBI Taxonomy" id="111125"/>
    <lineage>
        <taxon>Eukaryota</taxon>
        <taxon>Metazoa</taxon>
        <taxon>Chordata</taxon>
        <taxon>Craniata</taxon>
        <taxon>Vertebrata</taxon>
        <taxon>Euteleostomi</taxon>
        <taxon>Amphibia</taxon>
        <taxon>Batrachia</taxon>
        <taxon>Anura</taxon>
        <taxon>Neobatrachia</taxon>
        <taxon>Hyloidea</taxon>
        <taxon>Dendrobatidae</taxon>
        <taxon>Dendrobatinae</taxon>
        <taxon>Ranitomeya</taxon>
    </lineage>
</organism>
<feature type="compositionally biased region" description="Basic and acidic residues" evidence="1">
    <location>
        <begin position="407"/>
        <end position="429"/>
    </location>
</feature>
<feature type="compositionally biased region" description="Basic and acidic residues" evidence="1">
    <location>
        <begin position="303"/>
        <end position="317"/>
    </location>
</feature>
<evidence type="ECO:0000313" key="4">
    <source>
        <dbReference type="EMBL" id="CAJ0962572.1"/>
    </source>
</evidence>
<evidence type="ECO:0000259" key="3">
    <source>
        <dbReference type="Pfam" id="PF23086"/>
    </source>
</evidence>
<dbReference type="InterPro" id="IPR024822">
    <property type="entry name" value="Coilin"/>
</dbReference>
<dbReference type="EMBL" id="CAUEEQ010055488">
    <property type="protein sequence ID" value="CAJ0962572.1"/>
    <property type="molecule type" value="Genomic_DNA"/>
</dbReference>
<accession>A0ABN9M9N6</accession>
<sequence length="767" mass="86740">MAAPDGRALLRVRLTFDYPPPAVPESRHLWFMLDPEQCRAVSDVSAIIRERFYYSRRGALSLYLEGSLLPPGERVRVIRDNDAISVKWEENLPQDGIHQTAKKRPRVVEETDDCRDLKKARGFHRGTSENSREASPAEHEVPVRPNKKVKGEVIPDKEVRQQPKKKGNPEEEEVRERPKKGKENPEKEVRKRLKKKRKETLEEEVRQQPEEEVRQQPEVEVRVRPKKKGKETLEEEIGERPNKKKGKETPEEEIRERPKKKGKETPEEEIRERPKKKGKETPEEEIRERPKKKGKETPEEEIREWPKKKDKETDKGVVRQQPKKKGKGTPKEVVREQLRTKEGEEASSQEDESDDCKDHRTNRGDNTGAPGRTKKREEESLEEELNKNKGVAAPVGEEIVRDTLQFSEKKPGKPNVCKELDTKMLHPPEDPLTAAHRGAPGLTQIEESSSSDQEDRGLSRSAGRGPPVMVQQSNGFSSPDTLSTKKPLISSPTFNGHVAQGFAPHRAPLQNAGRGVRTGRGADNLPWRGRGFRGQGEAQPQNHLFYNYSPETIKEEQLNEDASNVSVLIQNPPGAVNEDYSTLPLLAAPPQPGKIIAFKLLELTENYSPEVSDYKVQGPRVQPCSKGRCGALLLVYNVSGVSVQEGRVLSYDAVSQELEVEVLSQQKKKEPGKFDLIYEGEDGMDIVEYAVPQESKPPSPPHPPRPTKNHSDPPKRLSLTKNKKVSCQYCSHGGGEYPKARKQSPDHVDSSQGFHNLLKRSILFLLE</sequence>
<dbReference type="Proteomes" id="UP001176940">
    <property type="component" value="Unassembled WGS sequence"/>
</dbReference>
<dbReference type="PANTHER" id="PTHR15197:SF0">
    <property type="entry name" value="COILIN"/>
    <property type="match status" value="1"/>
</dbReference>
<evidence type="ECO:0000313" key="5">
    <source>
        <dbReference type="Proteomes" id="UP001176940"/>
    </source>
</evidence>
<keyword evidence="5" id="KW-1185">Reference proteome</keyword>
<feature type="compositionally biased region" description="Basic and acidic residues" evidence="1">
    <location>
        <begin position="329"/>
        <end position="344"/>
    </location>
</feature>
<feature type="domain" description="Coilin N-terminal" evidence="2">
    <location>
        <begin position="10"/>
        <end position="190"/>
    </location>
</feature>
<reference evidence="4" key="1">
    <citation type="submission" date="2023-07" db="EMBL/GenBank/DDBJ databases">
        <authorList>
            <person name="Stuckert A."/>
        </authorList>
    </citation>
    <scope>NUCLEOTIDE SEQUENCE</scope>
</reference>
<feature type="compositionally biased region" description="Basic and acidic residues" evidence="1">
    <location>
        <begin position="106"/>
        <end position="119"/>
    </location>
</feature>
<evidence type="ECO:0000256" key="1">
    <source>
        <dbReference type="SAM" id="MobiDB-lite"/>
    </source>
</evidence>
<feature type="compositionally biased region" description="Polar residues" evidence="1">
    <location>
        <begin position="470"/>
        <end position="494"/>
    </location>
</feature>
<feature type="compositionally biased region" description="Basic and acidic residues" evidence="1">
    <location>
        <begin position="199"/>
        <end position="223"/>
    </location>
</feature>
<feature type="compositionally biased region" description="Basic and acidic residues" evidence="1">
    <location>
        <begin position="247"/>
        <end position="256"/>
    </location>
</feature>
<proteinExistence type="predicted"/>
<dbReference type="PANTHER" id="PTHR15197">
    <property type="entry name" value="COILIN P80"/>
    <property type="match status" value="1"/>
</dbReference>
<dbReference type="Pfam" id="PF15862">
    <property type="entry name" value="Coilin_N"/>
    <property type="match status" value="1"/>
</dbReference>
<dbReference type="Pfam" id="PF23086">
    <property type="entry name" value="Tudor_Coilin"/>
    <property type="match status" value="1"/>
</dbReference>
<dbReference type="InterPro" id="IPR056398">
    <property type="entry name" value="Tudor_Coilin"/>
</dbReference>
<evidence type="ECO:0000259" key="2">
    <source>
        <dbReference type="Pfam" id="PF15862"/>
    </source>
</evidence>
<comment type="caution">
    <text evidence="4">The sequence shown here is derived from an EMBL/GenBank/DDBJ whole genome shotgun (WGS) entry which is preliminary data.</text>
</comment>
<feature type="compositionally biased region" description="Basic and acidic residues" evidence="1">
    <location>
        <begin position="126"/>
        <end position="142"/>
    </location>
</feature>
<name>A0ABN9M9N6_9NEOB</name>
<feature type="compositionally biased region" description="Basic and acidic residues" evidence="1">
    <location>
        <begin position="263"/>
        <end position="272"/>
    </location>
</feature>
<evidence type="ECO:0008006" key="6">
    <source>
        <dbReference type="Google" id="ProtNLM"/>
    </source>
</evidence>
<feature type="region of interest" description="Disordered" evidence="1">
    <location>
        <begin position="692"/>
        <end position="718"/>
    </location>
</feature>
<feature type="compositionally biased region" description="Basic and acidic residues" evidence="1">
    <location>
        <begin position="149"/>
        <end position="161"/>
    </location>
</feature>
<protein>
    <recommendedName>
        <fullName evidence="6">Coilin</fullName>
    </recommendedName>
</protein>
<feature type="compositionally biased region" description="Pro residues" evidence="1">
    <location>
        <begin position="695"/>
        <end position="706"/>
    </location>
</feature>
<gene>
    <name evidence="4" type="ORF">RIMI_LOCUS18302916</name>
</gene>